<dbReference type="Gramene" id="ONK67122">
    <property type="protein sequence ID" value="ONK67122"/>
    <property type="gene ID" value="A4U43_C06F15940"/>
</dbReference>
<gene>
    <name evidence="2" type="ORF">A4U43_C06F15940</name>
</gene>
<sequence>MGRFEEGEVEAKEGLRHMLQLRCVWDKRVDQEGVGGLGEGVVDEAQGAGLTQECLGILNLSLIKTLVLRKEKSGMVGGLCEKFGGALGSELSRHLNGMRGCCPANGSDDKGPPTRKRDELRGRLGGDLVARNL</sequence>
<organism evidence="2 3">
    <name type="scientific">Asparagus officinalis</name>
    <name type="common">Garden asparagus</name>
    <dbReference type="NCBI Taxonomy" id="4686"/>
    <lineage>
        <taxon>Eukaryota</taxon>
        <taxon>Viridiplantae</taxon>
        <taxon>Streptophyta</taxon>
        <taxon>Embryophyta</taxon>
        <taxon>Tracheophyta</taxon>
        <taxon>Spermatophyta</taxon>
        <taxon>Magnoliopsida</taxon>
        <taxon>Liliopsida</taxon>
        <taxon>Asparagales</taxon>
        <taxon>Asparagaceae</taxon>
        <taxon>Asparagoideae</taxon>
        <taxon>Asparagus</taxon>
    </lineage>
</organism>
<evidence type="ECO:0000256" key="1">
    <source>
        <dbReference type="SAM" id="MobiDB-lite"/>
    </source>
</evidence>
<accession>A0A5P1EM93</accession>
<dbReference type="Proteomes" id="UP000243459">
    <property type="component" value="Chromosome 6"/>
</dbReference>
<dbReference type="EMBL" id="CM007386">
    <property type="protein sequence ID" value="ONK67122.1"/>
    <property type="molecule type" value="Genomic_DNA"/>
</dbReference>
<evidence type="ECO:0000313" key="3">
    <source>
        <dbReference type="Proteomes" id="UP000243459"/>
    </source>
</evidence>
<feature type="compositionally biased region" description="Basic and acidic residues" evidence="1">
    <location>
        <begin position="107"/>
        <end position="124"/>
    </location>
</feature>
<name>A0A5P1EM93_ASPOF</name>
<proteinExistence type="predicted"/>
<evidence type="ECO:0000313" key="2">
    <source>
        <dbReference type="EMBL" id="ONK67122.1"/>
    </source>
</evidence>
<reference evidence="3" key="1">
    <citation type="journal article" date="2017" name="Nat. Commun.">
        <title>The asparagus genome sheds light on the origin and evolution of a young Y chromosome.</title>
        <authorList>
            <person name="Harkess A."/>
            <person name="Zhou J."/>
            <person name="Xu C."/>
            <person name="Bowers J.E."/>
            <person name="Van der Hulst R."/>
            <person name="Ayyampalayam S."/>
            <person name="Mercati F."/>
            <person name="Riccardi P."/>
            <person name="McKain M.R."/>
            <person name="Kakrana A."/>
            <person name="Tang H."/>
            <person name="Ray J."/>
            <person name="Groenendijk J."/>
            <person name="Arikit S."/>
            <person name="Mathioni S.M."/>
            <person name="Nakano M."/>
            <person name="Shan H."/>
            <person name="Telgmann-Rauber A."/>
            <person name="Kanno A."/>
            <person name="Yue Z."/>
            <person name="Chen H."/>
            <person name="Li W."/>
            <person name="Chen Y."/>
            <person name="Xu X."/>
            <person name="Zhang Y."/>
            <person name="Luo S."/>
            <person name="Chen H."/>
            <person name="Gao J."/>
            <person name="Mao Z."/>
            <person name="Pires J.C."/>
            <person name="Luo M."/>
            <person name="Kudrna D."/>
            <person name="Wing R.A."/>
            <person name="Meyers B.C."/>
            <person name="Yi K."/>
            <person name="Kong H."/>
            <person name="Lavrijsen P."/>
            <person name="Sunseri F."/>
            <person name="Falavigna A."/>
            <person name="Ye Y."/>
            <person name="Leebens-Mack J.H."/>
            <person name="Chen G."/>
        </authorList>
    </citation>
    <scope>NUCLEOTIDE SEQUENCE [LARGE SCALE GENOMIC DNA]</scope>
    <source>
        <strain evidence="3">cv. DH0086</strain>
    </source>
</reference>
<feature type="region of interest" description="Disordered" evidence="1">
    <location>
        <begin position="103"/>
        <end position="125"/>
    </location>
</feature>
<keyword evidence="3" id="KW-1185">Reference proteome</keyword>
<protein>
    <submittedName>
        <fullName evidence="2">Uncharacterized protein</fullName>
    </submittedName>
</protein>
<dbReference type="AlphaFoldDB" id="A0A5P1EM93"/>